<keyword evidence="2" id="KW-1185">Reference proteome</keyword>
<proteinExistence type="predicted"/>
<reference evidence="2" key="1">
    <citation type="journal article" date="2023" name="Nat. Plants">
        <title>Single-cell RNA sequencing provides a high-resolution roadmap for understanding the multicellular compartmentation of specialized metabolism.</title>
        <authorList>
            <person name="Sun S."/>
            <person name="Shen X."/>
            <person name="Li Y."/>
            <person name="Li Y."/>
            <person name="Wang S."/>
            <person name="Li R."/>
            <person name="Zhang H."/>
            <person name="Shen G."/>
            <person name="Guo B."/>
            <person name="Wei J."/>
            <person name="Xu J."/>
            <person name="St-Pierre B."/>
            <person name="Chen S."/>
            <person name="Sun C."/>
        </authorList>
    </citation>
    <scope>NUCLEOTIDE SEQUENCE [LARGE SCALE GENOMIC DNA]</scope>
</reference>
<dbReference type="Proteomes" id="UP001060085">
    <property type="component" value="Linkage Group LG04"/>
</dbReference>
<dbReference type="EMBL" id="CM044704">
    <property type="protein sequence ID" value="KAI5668349.1"/>
    <property type="molecule type" value="Genomic_DNA"/>
</dbReference>
<organism evidence="1 2">
    <name type="scientific">Catharanthus roseus</name>
    <name type="common">Madagascar periwinkle</name>
    <name type="synonym">Vinca rosea</name>
    <dbReference type="NCBI Taxonomy" id="4058"/>
    <lineage>
        <taxon>Eukaryota</taxon>
        <taxon>Viridiplantae</taxon>
        <taxon>Streptophyta</taxon>
        <taxon>Embryophyta</taxon>
        <taxon>Tracheophyta</taxon>
        <taxon>Spermatophyta</taxon>
        <taxon>Magnoliopsida</taxon>
        <taxon>eudicotyledons</taxon>
        <taxon>Gunneridae</taxon>
        <taxon>Pentapetalae</taxon>
        <taxon>asterids</taxon>
        <taxon>lamiids</taxon>
        <taxon>Gentianales</taxon>
        <taxon>Apocynaceae</taxon>
        <taxon>Rauvolfioideae</taxon>
        <taxon>Vinceae</taxon>
        <taxon>Catharanthinae</taxon>
        <taxon>Catharanthus</taxon>
    </lineage>
</organism>
<evidence type="ECO:0000313" key="1">
    <source>
        <dbReference type="EMBL" id="KAI5668349.1"/>
    </source>
</evidence>
<comment type="caution">
    <text evidence="1">The sequence shown here is derived from an EMBL/GenBank/DDBJ whole genome shotgun (WGS) entry which is preliminary data.</text>
</comment>
<protein>
    <submittedName>
        <fullName evidence="1">Uncharacterized protein</fullName>
    </submittedName>
</protein>
<evidence type="ECO:0000313" key="2">
    <source>
        <dbReference type="Proteomes" id="UP001060085"/>
    </source>
</evidence>
<sequence length="112" mass="12549">MQTPKADDKSSLLHKPPKLAVSQEWLLAAAATEEITENNAATKRRRSCREEEERKETREKGCSTEFVVSNSEEKSIYRAPRVDSFKTTKSPGKTHLKLGCFQPGPLGIFGKK</sequence>
<name>A0ACC0B6U3_CATRO</name>
<gene>
    <name evidence="1" type="ORF">M9H77_18202</name>
</gene>
<accession>A0ACC0B6U3</accession>